<dbReference type="STRING" id="4999.A0A1Y1USA4"/>
<dbReference type="InParanoid" id="A0A1Y1USA4"/>
<evidence type="ECO:0000313" key="4">
    <source>
        <dbReference type="EMBL" id="ORX40908.1"/>
    </source>
</evidence>
<feature type="compositionally biased region" description="Polar residues" evidence="1">
    <location>
        <begin position="229"/>
        <end position="238"/>
    </location>
</feature>
<evidence type="ECO:0000259" key="3">
    <source>
        <dbReference type="PROSITE" id="PS51791"/>
    </source>
</evidence>
<reference evidence="4 5" key="1">
    <citation type="submission" date="2017-03" db="EMBL/GenBank/DDBJ databases">
        <title>Widespread Adenine N6-methylation of Active Genes in Fungi.</title>
        <authorList>
            <consortium name="DOE Joint Genome Institute"/>
            <person name="Mondo S.J."/>
            <person name="Dannebaum R.O."/>
            <person name="Kuo R.C."/>
            <person name="Louie K.B."/>
            <person name="Bewick A.J."/>
            <person name="Labutti K."/>
            <person name="Haridas S."/>
            <person name="Kuo A."/>
            <person name="Salamov A."/>
            <person name="Ahrendt S.R."/>
            <person name="Lau R."/>
            <person name="Bowen B.P."/>
            <person name="Lipzen A."/>
            <person name="Sullivan W."/>
            <person name="Andreopoulos W.B."/>
            <person name="Clum A."/>
            <person name="Lindquist E."/>
            <person name="Daum C."/>
            <person name="Northen T.R."/>
            <person name="Ramamoorthy G."/>
            <person name="Schmitz R.J."/>
            <person name="Gryganskyi A."/>
            <person name="Culley D."/>
            <person name="Magnuson J."/>
            <person name="James T.Y."/>
            <person name="O'Malley M.A."/>
            <person name="Stajich J.E."/>
            <person name="Spatafora J.W."/>
            <person name="Visel A."/>
            <person name="Grigoriev I.V."/>
        </authorList>
    </citation>
    <scope>NUCLEOTIDE SEQUENCE [LARGE SCALE GENOMIC DNA]</scope>
    <source>
        <strain evidence="4 5">NRRL Y-17943</strain>
    </source>
</reference>
<feature type="region of interest" description="Disordered" evidence="1">
    <location>
        <begin position="1"/>
        <end position="25"/>
    </location>
</feature>
<protein>
    <submittedName>
        <fullName evidence="4">SacI homology domain-domain-containing protein</fullName>
    </submittedName>
</protein>
<dbReference type="Pfam" id="PF02383">
    <property type="entry name" value="Syja_N"/>
    <property type="match status" value="1"/>
</dbReference>
<feature type="compositionally biased region" description="Basic and acidic residues" evidence="1">
    <location>
        <begin position="312"/>
        <end position="322"/>
    </location>
</feature>
<dbReference type="AlphaFoldDB" id="A0A1Y1USA4"/>
<feature type="compositionally biased region" description="Basic and acidic residues" evidence="1">
    <location>
        <begin position="286"/>
        <end position="299"/>
    </location>
</feature>
<dbReference type="Pfam" id="PF12456">
    <property type="entry name" value="hSac2"/>
    <property type="match status" value="1"/>
</dbReference>
<evidence type="ECO:0000256" key="1">
    <source>
        <dbReference type="SAM" id="MobiDB-lite"/>
    </source>
</evidence>
<evidence type="ECO:0000313" key="5">
    <source>
        <dbReference type="Proteomes" id="UP000193218"/>
    </source>
</evidence>
<feature type="compositionally biased region" description="Low complexity" evidence="1">
    <location>
        <begin position="9"/>
        <end position="21"/>
    </location>
</feature>
<feature type="domain" description="SAC" evidence="2">
    <location>
        <begin position="344"/>
        <end position="733"/>
    </location>
</feature>
<sequence length="1051" mass="117029">MQGKKGHTHSASSSSHSLPPRFTVPPMPPTIHRKLSLVVRDDCLLIVPRKDVHGDAGSIGDSDNDERGVKISWGLKGKVESWEGRVQIHDDEAIELGGILGLVRLWDAAYLLVFLPSLRPPFPLFRDHVNPKVGEDTDERRREAGPSSHLVHCLADVHPIPLTHDLAVNAMDRLKSIQLKRRAKPAKWPFLSGLNIKAPAPTEGPEEPASEASDDSDDDGESNFAGGSALSSQPSRDSSVAPEADESPLKLPATQDDMKKRFSMGWGKFTSQLGAVRATGNQPKNGELDGLLRDSHIVDPEATPRAPEWPEPESKMSEESARAHPPPMDPPQRRQLETKILRQIIREFTSGAFFYSFDFDLTHTMQHKRRRLATRKASSTALQTLLPKSPELATESSGTFPPTASEILGKAANASETFVIEDDFVEPDVQVPLWRRVDRRFFWNEFLLHEFIEAGLHSFILPISQGWIQSSSFNIPISGNVSDPSGGVVPVDLVVISRRSRDRAGLRFQRRGIDDDGHVANMVETEMIVRAKVEGKASLFSFVQVRGSIPLKWSQSPYSMKPPPVLDQPVDQSFSVANVHFDDFESRYGPITIVNLGEQSGKEGAVTNGYGQLVDNLARKDLTYHAFDFHAKCHGMKWENISELVEMLDFGEMGYLWSLSGESIREQNGAFRTNCIDCLDRTNVVQSAVARHVLSTMLTQLGLIPDSSTSNIEGVFNDIWANNGDMLSLCYAHTSALKGDFVRTGKRDVQGMLHDGISSISRMFYGAVSDFFDQAVISFLLGHRNLGVFNEFLENLESSDASTLIKLSRVRAAAIETSSARVLEEDEQRIAGWTMLSPEDRNVRLTLKLEEKVLLLTKINLYVVSFNYSLEKVVGFSRIPLKSITSIQKGAYILSPLQEAGRDVSENAGFIVSFSPVHEDTRYSTYSLRNRAGHGIGSPTTSPEVNELETRQRDDLDPHTTEFFAFKILPREFAVRPTSIEDSETDDEGGANETCRQAADRIVKRISDQCRRVNPLDKFVIDKDVVSLTEAQKSTSLLQRVDYAFKRFLWL</sequence>
<evidence type="ECO:0000259" key="2">
    <source>
        <dbReference type="PROSITE" id="PS50275"/>
    </source>
</evidence>
<dbReference type="InterPro" id="IPR034753">
    <property type="entry name" value="hSac2"/>
</dbReference>
<dbReference type="RefSeq" id="XP_021874587.1">
    <property type="nucleotide sequence ID" value="XM_022017721.1"/>
</dbReference>
<dbReference type="PANTHER" id="PTHR45662:SF7">
    <property type="entry name" value="SACI DOMAIN PROTEIN (AFU_ORTHOLOGUE AFUA_1G15890)"/>
    <property type="match status" value="1"/>
</dbReference>
<dbReference type="PROSITE" id="PS51791">
    <property type="entry name" value="HSAC2"/>
    <property type="match status" value="1"/>
</dbReference>
<gene>
    <name evidence="4" type="ORF">BD324DRAFT_647812</name>
</gene>
<proteinExistence type="predicted"/>
<feature type="compositionally biased region" description="Acidic residues" evidence="1">
    <location>
        <begin position="204"/>
        <end position="221"/>
    </location>
</feature>
<feature type="region of interest" description="Disordered" evidence="1">
    <location>
        <begin position="278"/>
        <end position="334"/>
    </location>
</feature>
<feature type="domain" description="HSac2" evidence="3">
    <location>
        <begin position="805"/>
        <end position="969"/>
    </location>
</feature>
<dbReference type="GeneID" id="33559530"/>
<keyword evidence="5" id="KW-1185">Reference proteome</keyword>
<dbReference type="OrthoDB" id="405996at2759"/>
<dbReference type="GO" id="GO:0046856">
    <property type="term" value="P:phosphatidylinositol dephosphorylation"/>
    <property type="evidence" value="ECO:0007669"/>
    <property type="project" value="TreeGrafter"/>
</dbReference>
<name>A0A1Y1USA4_9TREE</name>
<dbReference type="InterPro" id="IPR002013">
    <property type="entry name" value="SAC_dom"/>
</dbReference>
<dbReference type="InterPro" id="IPR022158">
    <property type="entry name" value="Inositol_phosphatase"/>
</dbReference>
<feature type="region of interest" description="Disordered" evidence="1">
    <location>
        <begin position="194"/>
        <end position="256"/>
    </location>
</feature>
<dbReference type="PANTHER" id="PTHR45662">
    <property type="entry name" value="PHOSPHATIDYLINOSITIDE PHOSPHATASE SAC1"/>
    <property type="match status" value="1"/>
</dbReference>
<accession>A0A1Y1USA4</accession>
<dbReference type="GO" id="GO:0005783">
    <property type="term" value="C:endoplasmic reticulum"/>
    <property type="evidence" value="ECO:0007669"/>
    <property type="project" value="TreeGrafter"/>
</dbReference>
<dbReference type="GO" id="GO:0043812">
    <property type="term" value="F:phosphatidylinositol-4-phosphate phosphatase activity"/>
    <property type="evidence" value="ECO:0007669"/>
    <property type="project" value="TreeGrafter"/>
</dbReference>
<comment type="caution">
    <text evidence="4">The sequence shown here is derived from an EMBL/GenBank/DDBJ whole genome shotgun (WGS) entry which is preliminary data.</text>
</comment>
<dbReference type="PROSITE" id="PS50275">
    <property type="entry name" value="SAC"/>
    <property type="match status" value="1"/>
</dbReference>
<dbReference type="Proteomes" id="UP000193218">
    <property type="component" value="Unassembled WGS sequence"/>
</dbReference>
<organism evidence="4 5">
    <name type="scientific">Kockovaella imperatae</name>
    <dbReference type="NCBI Taxonomy" id="4999"/>
    <lineage>
        <taxon>Eukaryota</taxon>
        <taxon>Fungi</taxon>
        <taxon>Dikarya</taxon>
        <taxon>Basidiomycota</taxon>
        <taxon>Agaricomycotina</taxon>
        <taxon>Tremellomycetes</taxon>
        <taxon>Tremellales</taxon>
        <taxon>Cuniculitremaceae</taxon>
        <taxon>Kockovaella</taxon>
    </lineage>
</organism>
<dbReference type="EMBL" id="NBSH01000001">
    <property type="protein sequence ID" value="ORX40908.1"/>
    <property type="molecule type" value="Genomic_DNA"/>
</dbReference>